<comment type="caution">
    <text evidence="1">The sequence shown here is derived from an EMBL/GenBank/DDBJ whole genome shotgun (WGS) entry which is preliminary data.</text>
</comment>
<dbReference type="Proteomes" id="UP000272193">
    <property type="component" value="Unassembled WGS sequence"/>
</dbReference>
<dbReference type="OrthoDB" id="7410510at2"/>
<dbReference type="InterPro" id="IPR036679">
    <property type="entry name" value="FlgN-like_sf"/>
</dbReference>
<dbReference type="SUPFAM" id="SSF140566">
    <property type="entry name" value="FlgN-like"/>
    <property type="match status" value="1"/>
</dbReference>
<evidence type="ECO:0000313" key="2">
    <source>
        <dbReference type="Proteomes" id="UP000272193"/>
    </source>
</evidence>
<dbReference type="GO" id="GO:0044780">
    <property type="term" value="P:bacterial-type flagellum assembly"/>
    <property type="evidence" value="ECO:0007669"/>
    <property type="project" value="InterPro"/>
</dbReference>
<proteinExistence type="predicted"/>
<keyword evidence="2" id="KW-1185">Reference proteome</keyword>
<evidence type="ECO:0008006" key="3">
    <source>
        <dbReference type="Google" id="ProtNLM"/>
    </source>
</evidence>
<reference evidence="1 2" key="1">
    <citation type="submission" date="2018-11" db="EMBL/GenBank/DDBJ databases">
        <title>Genomic Encyclopedia of Type Strains, Phase IV (KMG-IV): sequencing the most valuable type-strain genomes for metagenomic binning, comparative biology and taxonomic classification.</title>
        <authorList>
            <person name="Goeker M."/>
        </authorList>
    </citation>
    <scope>NUCLEOTIDE SEQUENCE [LARGE SCALE GENOMIC DNA]</scope>
    <source>
        <strain evidence="1 2">DSM 101684</strain>
    </source>
</reference>
<gene>
    <name evidence="1" type="ORF">EDC62_1026</name>
</gene>
<sequence length="127" mass="12815">MSVSPELNREPSSVLARLRAVLEAEHAALIGGDADAIERLAAEKLAACRALEALLSVGDLTPPLKEELRRLGETNRANGALVGALLQNAEAMLSALGGAAGGSSASVYRGDGQAAASLSTGRPLGKA</sequence>
<organism evidence="1 2">
    <name type="scientific">Tibeticola sediminis</name>
    <dbReference type="NCBI Taxonomy" id="1917811"/>
    <lineage>
        <taxon>Bacteria</taxon>
        <taxon>Pseudomonadati</taxon>
        <taxon>Pseudomonadota</taxon>
        <taxon>Betaproteobacteria</taxon>
        <taxon>Burkholderiales</taxon>
        <taxon>Comamonadaceae</taxon>
        <taxon>Tibeticola</taxon>
    </lineage>
</organism>
<dbReference type="Gene3D" id="1.20.58.300">
    <property type="entry name" value="FlgN-like"/>
    <property type="match status" value="1"/>
</dbReference>
<dbReference type="AlphaFoldDB" id="A0A3N4VCA4"/>
<name>A0A3N4VCA4_9BURK</name>
<accession>A0A3N4VCA4</accession>
<evidence type="ECO:0000313" key="1">
    <source>
        <dbReference type="EMBL" id="RPE70544.1"/>
    </source>
</evidence>
<dbReference type="EMBL" id="RKQL01000002">
    <property type="protein sequence ID" value="RPE70544.1"/>
    <property type="molecule type" value="Genomic_DNA"/>
</dbReference>
<dbReference type="RefSeq" id="WP_124221248.1">
    <property type="nucleotide sequence ID" value="NZ_RKQL01000002.1"/>
</dbReference>
<protein>
    <recommendedName>
        <fullName evidence="3">Flagella synthesis protein FlgN</fullName>
    </recommendedName>
</protein>